<dbReference type="Proteomes" id="UP001178281">
    <property type="component" value="Unassembled WGS sequence"/>
</dbReference>
<keyword evidence="4" id="KW-1185">Reference proteome</keyword>
<evidence type="ECO:0000313" key="4">
    <source>
        <dbReference type="Proteomes" id="UP001178281"/>
    </source>
</evidence>
<dbReference type="GO" id="GO:0005576">
    <property type="term" value="C:extracellular region"/>
    <property type="evidence" value="ECO:0007669"/>
    <property type="project" value="TreeGrafter"/>
</dbReference>
<gene>
    <name evidence="3" type="ORF">Q7X28_17270</name>
</gene>
<dbReference type="InterPro" id="IPR052336">
    <property type="entry name" value="MlaD_Phospholipid_Transporter"/>
</dbReference>
<dbReference type="InterPro" id="IPR003399">
    <property type="entry name" value="Mce/MlaD"/>
</dbReference>
<dbReference type="PANTHER" id="PTHR33371">
    <property type="entry name" value="INTERMEMBRANE PHOSPHOLIPID TRANSPORT SYSTEM BINDING PROTEIN MLAD-RELATED"/>
    <property type="match status" value="1"/>
</dbReference>
<dbReference type="Pfam" id="PF02470">
    <property type="entry name" value="MlaD"/>
    <property type="match status" value="1"/>
</dbReference>
<evidence type="ECO:0000313" key="3">
    <source>
        <dbReference type="EMBL" id="MDP0399676.1"/>
    </source>
</evidence>
<dbReference type="AlphaFoldDB" id="A0AA90NC67"/>
<comment type="caution">
    <text evidence="3">The sequence shown here is derived from an EMBL/GenBank/DDBJ whole genome shotgun (WGS) entry which is preliminary data.</text>
</comment>
<name>A0AA90NC67_9ACTN</name>
<feature type="transmembrane region" description="Helical" evidence="1">
    <location>
        <begin position="50"/>
        <end position="72"/>
    </location>
</feature>
<keyword evidence="1" id="KW-0812">Transmembrane</keyword>
<evidence type="ECO:0000256" key="1">
    <source>
        <dbReference type="SAM" id="Phobius"/>
    </source>
</evidence>
<reference evidence="3" key="1">
    <citation type="submission" date="2023-08" db="EMBL/GenBank/DDBJ databases">
        <title>The draft genome of Tsukamurella strandjordii strain 050030.</title>
        <authorList>
            <person name="Zhao F."/>
            <person name="Feng Y."/>
            <person name="Zong Z."/>
        </authorList>
    </citation>
    <scope>NUCLEOTIDE SEQUENCE</scope>
    <source>
        <strain evidence="3">050030</strain>
    </source>
</reference>
<protein>
    <submittedName>
        <fullName evidence="3">MlaD family protein</fullName>
    </submittedName>
</protein>
<dbReference type="EMBL" id="JAUTIX010000007">
    <property type="protein sequence ID" value="MDP0399676.1"/>
    <property type="molecule type" value="Genomic_DNA"/>
</dbReference>
<keyword evidence="1" id="KW-1133">Transmembrane helix</keyword>
<keyword evidence="1" id="KW-0472">Membrane</keyword>
<dbReference type="RefSeq" id="WP_305112254.1">
    <property type="nucleotide sequence ID" value="NZ_JAUTIX010000007.1"/>
</dbReference>
<organism evidence="3 4">
    <name type="scientific">Tsukamurella strandjordii</name>
    <dbReference type="NCBI Taxonomy" id="147577"/>
    <lineage>
        <taxon>Bacteria</taxon>
        <taxon>Bacillati</taxon>
        <taxon>Actinomycetota</taxon>
        <taxon>Actinomycetes</taxon>
        <taxon>Mycobacteriales</taxon>
        <taxon>Tsukamurellaceae</taxon>
        <taxon>Tsukamurella</taxon>
    </lineage>
</organism>
<accession>A0AA90NC67</accession>
<dbReference type="PANTHER" id="PTHR33371:SF18">
    <property type="entry name" value="MCE-FAMILY PROTEIN MCE3C"/>
    <property type="match status" value="1"/>
</dbReference>
<proteinExistence type="predicted"/>
<evidence type="ECO:0000259" key="2">
    <source>
        <dbReference type="Pfam" id="PF02470"/>
    </source>
</evidence>
<feature type="domain" description="Mce/MlaD" evidence="2">
    <location>
        <begin position="77"/>
        <end position="150"/>
    </location>
</feature>
<sequence>MTTGDPNDPDDPNNADFASRAVAGALRRRPPRRVWRRTWFRFSNDSGRQLGWGIASAMVAAVIVLAAGYLSLAPPGTTSYAVDMSETGQLRKGDDVRVAGVPVGTVSAVDLRRNDVRVTIRVNRSAFIGDQSTAAVKMLTAVGGYYLDIDSLGANSLGGSSIPAMRVRLPYTLTETFQTAGPKLAAVDGQPLRESLVQIQQAASGQPGQLNHAVTTLSGMVEALGRQKDQIGRFITTVSEYTGAVNANGDRLTAIMQDMSTFLSTASLNISGYKAFMRGLEMTLLRIKPVADLYMRDVDGFEKQLRVISGQMQELLRKFEPMIDEGKKALSRINEAVQPDGSIKVGGKTVLASSFCIPIQGVNC</sequence>